<dbReference type="Gramene" id="Bo6g095520.1">
    <property type="protein sequence ID" value="Bo6g095520.1"/>
    <property type="gene ID" value="Bo6g095520"/>
</dbReference>
<evidence type="ECO:0000313" key="1">
    <source>
        <dbReference type="EnsemblPlants" id="Bo6g095520.1"/>
    </source>
</evidence>
<sequence>MSRGFYEEIRFRSPSSSAPSVPHVSHPMALPTMPPPVPPPMAPPMPAEIHPDMMVPPSAPYWQYTVDDLLGQPGREGLPVIDPDRLDGTLWYFGVDGCLASDVTDTIKGYFSMLHPNWKKTPIYIRKT</sequence>
<protein>
    <submittedName>
        <fullName evidence="1">Uncharacterized protein</fullName>
    </submittedName>
</protein>
<organism evidence="1 2">
    <name type="scientific">Brassica oleracea var. oleracea</name>
    <dbReference type="NCBI Taxonomy" id="109376"/>
    <lineage>
        <taxon>Eukaryota</taxon>
        <taxon>Viridiplantae</taxon>
        <taxon>Streptophyta</taxon>
        <taxon>Embryophyta</taxon>
        <taxon>Tracheophyta</taxon>
        <taxon>Spermatophyta</taxon>
        <taxon>Magnoliopsida</taxon>
        <taxon>eudicotyledons</taxon>
        <taxon>Gunneridae</taxon>
        <taxon>Pentapetalae</taxon>
        <taxon>rosids</taxon>
        <taxon>malvids</taxon>
        <taxon>Brassicales</taxon>
        <taxon>Brassicaceae</taxon>
        <taxon>Brassiceae</taxon>
        <taxon>Brassica</taxon>
    </lineage>
</organism>
<keyword evidence="2" id="KW-1185">Reference proteome</keyword>
<name>A0A0D3CXP4_BRAOL</name>
<dbReference type="HOGENOM" id="CLU_033858_6_0_1"/>
<dbReference type="Proteomes" id="UP000032141">
    <property type="component" value="Chromosome C6"/>
</dbReference>
<reference evidence="1 2" key="1">
    <citation type="journal article" date="2014" name="Genome Biol.">
        <title>Transcriptome and methylome profiling reveals relics of genome dominance in the mesopolyploid Brassica oleracea.</title>
        <authorList>
            <person name="Parkin I.A."/>
            <person name="Koh C."/>
            <person name="Tang H."/>
            <person name="Robinson S.J."/>
            <person name="Kagale S."/>
            <person name="Clarke W.E."/>
            <person name="Town C.D."/>
            <person name="Nixon J."/>
            <person name="Krishnakumar V."/>
            <person name="Bidwell S.L."/>
            <person name="Denoeud F."/>
            <person name="Belcram H."/>
            <person name="Links M.G."/>
            <person name="Just J."/>
            <person name="Clarke C."/>
            <person name="Bender T."/>
            <person name="Huebert T."/>
            <person name="Mason A.S."/>
            <person name="Pires J.C."/>
            <person name="Barker G."/>
            <person name="Moore J."/>
            <person name="Walley P.G."/>
            <person name="Manoli S."/>
            <person name="Batley J."/>
            <person name="Edwards D."/>
            <person name="Nelson M.N."/>
            <person name="Wang X."/>
            <person name="Paterson A.H."/>
            <person name="King G."/>
            <person name="Bancroft I."/>
            <person name="Chalhoub B."/>
            <person name="Sharpe A.G."/>
        </authorList>
    </citation>
    <scope>NUCLEOTIDE SEQUENCE</scope>
    <source>
        <strain evidence="1 2">cv. TO1000</strain>
    </source>
</reference>
<dbReference type="AlphaFoldDB" id="A0A0D3CXP4"/>
<evidence type="ECO:0000313" key="2">
    <source>
        <dbReference type="Proteomes" id="UP000032141"/>
    </source>
</evidence>
<accession>A0A0D3CXP4</accession>
<dbReference type="EnsemblPlants" id="Bo6g095520.1">
    <property type="protein sequence ID" value="Bo6g095520.1"/>
    <property type="gene ID" value="Bo6g095520"/>
</dbReference>
<reference evidence="1" key="2">
    <citation type="submission" date="2015-03" db="UniProtKB">
        <authorList>
            <consortium name="EnsemblPlants"/>
        </authorList>
    </citation>
    <scope>IDENTIFICATION</scope>
</reference>
<proteinExistence type="predicted"/>